<dbReference type="AlphaFoldDB" id="A0AAU6Q6S5"/>
<dbReference type="RefSeq" id="WP_339097835.1">
    <property type="nucleotide sequence ID" value="NZ_CP149783.1"/>
</dbReference>
<protein>
    <submittedName>
        <fullName evidence="1">Uncharacterized protein</fullName>
    </submittedName>
</protein>
<gene>
    <name evidence="1" type="ORF">WDJ50_14920</name>
</gene>
<accession>A0AAU6Q6S5</accession>
<evidence type="ECO:0000313" key="1">
    <source>
        <dbReference type="EMBL" id="WYF46355.1"/>
    </source>
</evidence>
<reference evidence="1" key="1">
    <citation type="submission" date="2024-03" db="EMBL/GenBank/DDBJ databases">
        <title>Deinococcus weizhi sp. nov., isolated from human skin.</title>
        <authorList>
            <person name="Wei Z."/>
            <person name="Tian F."/>
            <person name="Yang C."/>
            <person name="Xin L.T."/>
            <person name="Wen Z.J."/>
            <person name="Lan K.C."/>
            <person name="Yu L."/>
            <person name="Zhe W."/>
            <person name="Dan F.D."/>
            <person name="Jun W."/>
            <person name="Rui Z."/>
            <person name="Yong X.J."/>
            <person name="Ting Y."/>
            <person name="Wei X."/>
            <person name="Xu Z.G."/>
            <person name="Xin Z."/>
            <person name="Dong F.G."/>
            <person name="Ni X.M."/>
            <person name="Zheng M.G."/>
            <person name="Chun Y."/>
            <person name="Qian W.X."/>
        </authorList>
    </citation>
    <scope>NUCLEOTIDE SEQUENCE</scope>
    <source>
        <strain evidence="1">VB142</strain>
    </source>
</reference>
<proteinExistence type="predicted"/>
<sequence>MDAAKEKEVLMAVMARHVEELTEASEGKFSVADLEKLLLDRQSPLMQDLFQTLIQLRQGEDFPPTAPTEPQ</sequence>
<organism evidence="1">
    <name type="scientific">Deinococcus sp. VB142</name>
    <dbReference type="NCBI Taxonomy" id="3112952"/>
    <lineage>
        <taxon>Bacteria</taxon>
        <taxon>Thermotogati</taxon>
        <taxon>Deinococcota</taxon>
        <taxon>Deinococci</taxon>
        <taxon>Deinococcales</taxon>
        <taxon>Deinococcaceae</taxon>
        <taxon>Deinococcus</taxon>
    </lineage>
</organism>
<dbReference type="EMBL" id="CP149783">
    <property type="protein sequence ID" value="WYF46355.1"/>
    <property type="molecule type" value="Genomic_DNA"/>
</dbReference>
<name>A0AAU6Q6S5_9DEIO</name>